<name>A0A8S1MZX1_PARPR</name>
<proteinExistence type="predicted"/>
<dbReference type="EMBL" id="CAJJDM010000076">
    <property type="protein sequence ID" value="CAD8084892.1"/>
    <property type="molecule type" value="Genomic_DNA"/>
</dbReference>
<feature type="transmembrane region" description="Helical" evidence="1">
    <location>
        <begin position="28"/>
        <end position="49"/>
    </location>
</feature>
<accession>A0A8S1MZX1</accession>
<keyword evidence="3" id="KW-1185">Reference proteome</keyword>
<protein>
    <recommendedName>
        <fullName evidence="4">Transmembrane protein</fullName>
    </recommendedName>
</protein>
<evidence type="ECO:0008006" key="4">
    <source>
        <dbReference type="Google" id="ProtNLM"/>
    </source>
</evidence>
<reference evidence="2" key="1">
    <citation type="submission" date="2021-01" db="EMBL/GenBank/DDBJ databases">
        <authorList>
            <consortium name="Genoscope - CEA"/>
            <person name="William W."/>
        </authorList>
    </citation>
    <scope>NUCLEOTIDE SEQUENCE</scope>
</reference>
<feature type="transmembrane region" description="Helical" evidence="1">
    <location>
        <begin position="154"/>
        <end position="172"/>
    </location>
</feature>
<gene>
    <name evidence="2" type="ORF">PPRIM_AZ9-3.1.T0730041</name>
</gene>
<keyword evidence="1" id="KW-0812">Transmembrane</keyword>
<feature type="transmembrane region" description="Helical" evidence="1">
    <location>
        <begin position="81"/>
        <end position="99"/>
    </location>
</feature>
<dbReference type="AlphaFoldDB" id="A0A8S1MZX1"/>
<feature type="transmembrane region" description="Helical" evidence="1">
    <location>
        <begin position="55"/>
        <end position="74"/>
    </location>
</feature>
<feature type="transmembrane region" description="Helical" evidence="1">
    <location>
        <begin position="128"/>
        <end position="148"/>
    </location>
</feature>
<comment type="caution">
    <text evidence="2">The sequence shown here is derived from an EMBL/GenBank/DDBJ whole genome shotgun (WGS) entry which is preliminary data.</text>
</comment>
<keyword evidence="1" id="KW-1133">Transmembrane helix</keyword>
<evidence type="ECO:0000313" key="3">
    <source>
        <dbReference type="Proteomes" id="UP000688137"/>
    </source>
</evidence>
<keyword evidence="1" id="KW-0472">Membrane</keyword>
<dbReference type="OMA" id="MASQMIL"/>
<evidence type="ECO:0000313" key="2">
    <source>
        <dbReference type="EMBL" id="CAD8084892.1"/>
    </source>
</evidence>
<dbReference type="Proteomes" id="UP000688137">
    <property type="component" value="Unassembled WGS sequence"/>
</dbReference>
<evidence type="ECO:0000256" key="1">
    <source>
        <dbReference type="SAM" id="Phobius"/>
    </source>
</evidence>
<organism evidence="2 3">
    <name type="scientific">Paramecium primaurelia</name>
    <dbReference type="NCBI Taxonomy" id="5886"/>
    <lineage>
        <taxon>Eukaryota</taxon>
        <taxon>Sar</taxon>
        <taxon>Alveolata</taxon>
        <taxon>Ciliophora</taxon>
        <taxon>Intramacronucleata</taxon>
        <taxon>Oligohymenophorea</taxon>
        <taxon>Peniculida</taxon>
        <taxon>Parameciidae</taxon>
        <taxon>Paramecium</taxon>
    </lineage>
</organism>
<sequence length="490" mass="59191">MNKFTLTFYHKDLEMQYQTTRIFMRKRILYTILFSYLIMNTMSYVQNIIEKSNEFLIQLELLLSCFLVLLYLIYCYMDNNFSYYFCVLNVVGCMMQFQLLNYQSGQKIFIFGANLMASQMILLQRSDFILSVIQIFIIAFTRITLLILLEEIDYLTIFTTISISIFLAFVQFRSDKNRRQQFLLTLKNNHWDEYLPSMIGKPFFYFEYDHTQFLIKKIHRQKDIPIYKDELCEGCNLRNLLREYSYQNQTLESYILKRAKSRVPLIQGFEMSCQNKKKGILFIEYTEIFSDAHIYIITIIQQSKNSNKVLIKQKQAFQVYLFKYIKNLMKIFNHRNSFTKIVNLNINYICLLYQQDQTIKRYIPKSILLKIIKLINNKSRQCNIQIICDQDIEIQGYKYKFISFWLQIVNLAIQINRREQIQIIIVKIDCYIEFVICLSQMAKQSLIFWISQNKFMQNLQNELFWDVDINNLRLKMFQDLDISYIQYLKC</sequence>